<keyword evidence="3" id="KW-1185">Reference proteome</keyword>
<gene>
    <name evidence="2" type="ORF">GM921_09885</name>
</gene>
<feature type="chain" id="PRO_5038054935" description="YD repeat-containing protein" evidence="1">
    <location>
        <begin position="23"/>
        <end position="1333"/>
    </location>
</feature>
<dbReference type="EMBL" id="WNXD01000002">
    <property type="protein sequence ID" value="MBB2145797.1"/>
    <property type="molecule type" value="Genomic_DNA"/>
</dbReference>
<comment type="caution">
    <text evidence="2">The sequence shown here is derived from an EMBL/GenBank/DDBJ whole genome shotgun (WGS) entry which is preliminary data.</text>
</comment>
<evidence type="ECO:0000313" key="2">
    <source>
        <dbReference type="EMBL" id="MBB2145797.1"/>
    </source>
</evidence>
<feature type="signal peptide" evidence="1">
    <location>
        <begin position="1"/>
        <end position="22"/>
    </location>
</feature>
<dbReference type="RefSeq" id="WP_182922487.1">
    <property type="nucleotide sequence ID" value="NZ_WNXD01000002.1"/>
</dbReference>
<reference evidence="2" key="1">
    <citation type="submission" date="2019-11" db="EMBL/GenBank/DDBJ databases">
        <title>Description of Pedobacter sp. LMG 31464T.</title>
        <authorList>
            <person name="Carlier A."/>
            <person name="Qi S."/>
            <person name="Vandamme P."/>
        </authorList>
    </citation>
    <scope>NUCLEOTIDE SEQUENCE</scope>
    <source>
        <strain evidence="2">LMG 31464</strain>
    </source>
</reference>
<evidence type="ECO:0000256" key="1">
    <source>
        <dbReference type="SAM" id="SignalP"/>
    </source>
</evidence>
<organism evidence="2 3">
    <name type="scientific">Pedobacter planticolens</name>
    <dbReference type="NCBI Taxonomy" id="2679964"/>
    <lineage>
        <taxon>Bacteria</taxon>
        <taxon>Pseudomonadati</taxon>
        <taxon>Bacteroidota</taxon>
        <taxon>Sphingobacteriia</taxon>
        <taxon>Sphingobacteriales</taxon>
        <taxon>Sphingobacteriaceae</taxon>
        <taxon>Pedobacter</taxon>
    </lineage>
</organism>
<name>A0A923IX09_9SPHI</name>
<proteinExistence type="predicted"/>
<evidence type="ECO:0000313" key="3">
    <source>
        <dbReference type="Proteomes" id="UP000601055"/>
    </source>
</evidence>
<evidence type="ECO:0008006" key="4">
    <source>
        <dbReference type="Google" id="ProtNLM"/>
    </source>
</evidence>
<accession>A0A923IX09</accession>
<protein>
    <recommendedName>
        <fullName evidence="4">YD repeat-containing protein</fullName>
    </recommendedName>
</protein>
<dbReference type="Proteomes" id="UP000601055">
    <property type="component" value="Unassembled WGS sequence"/>
</dbReference>
<keyword evidence="1" id="KW-0732">Signal</keyword>
<sequence>MKKKLKLFLSLLFILNGPLAYSQVATSSSPVIPPSPNAASLGKYAEMPVSLYTGIPSISIPLYTVQQGDLKIPISLSYNSGGIKVEEVSPWVGLGWSLNAGGVVTRTVRGFADELVLGSYLNNSVTFDVLAGAYSSNPLNFMDTYLTDYESGALDTEQDSYYFNVGGMSGKFFIDKDTKKCITVPLQDVKISYTIENSKGFVRWTILAPDGTKYIFGSNLAGTRNATEANDGTFVYKGAGSGHQGGKFNSSWFLIEAISPNHQKVELFYKANVVNYVQRSSQTTYDLLATSAPVDIPPSDLTYSATNIKGVRLDRIEGSFGKVVFTPAPFDRSDLTTSDSALQYIQVYDYENVPIKKYRLATSYFTSTESLPTSPNLFSVADQLRLRLDSVIELGTENVKNAIHSFTYNQSMALPSRFSYNQDHWGFFNGKSNTSLIPPSTSGVSAFDGADRSADEASMQAFSLKRIKYPTGGTQTFNYEANNAYMQDFQNEPKLLGDSTYATVNSLNPEISGRSRSTTSAPFYLDSETSLKFYLQLNLDSATINLIQLHVGLMNLDDFSLTPLDPLQGVPRLAQTFDPGNYQLYINWKNWIPLTDTITKVDVYMAVSGRPNVIHGNPNPVAIYKNKTLGGLRIASIENDFVGQISTKYYNYSRLGDPTKSSGVLTSAPVYEYLTGLPYSQMQSGVFKSGNALFLVRTSNSNAPLATTAGGFVEYEYVRELFDQASNQGETLSHFSTSKEFADVGNFSTVFPFAPYLSQDYKRGQLLEQTSYKKEGSILYPVKKIINTYQSKAFATSPSVKMGCAARSLFIAYDPSLNMTFSTKCSSCIIAPYSIDTSFPYLATTTERNYDADTTKFIDRFTNYKYDSDLHFQLSSTSTVNSEGDTLITKLSYPIDYTISGSDAESLTIQKMKQDFRIASPIETLQLKKTVGGTTVLSASLNQYQLSIDAITTDTLVVPYKVNQTKISSPLTLSSFVPFAPSTKDPHYETRLVYNEYDSKGSLLKLTTDSSKVASYQWGYNGQYPIAAAQHAAPNEFYYNGFEQSTGSGFVTGTAHTGKKYTTNTSISWTRPNARNYVISYWRLSSGKWQLAAESAYTGSSFTLSGGSAYDDVLIKPADAQVATYAYDPLIGLTSQTDTKGLTTFYTYDKYGRLETIKDQNEDVVKHMAYNYGINVNTAANWTDTNVKTCETVGGSYTGVELMQQVDNNPYSATYNTYRTRSLGNTGNCTSTVYAKVFYENQTIALRRTKADIVVRFFSDAACTVPYSVSGLNVAYEEVDDMYNLINSSSITANGTSSLIATQAIIQENDPSGNPVTFYEFLLGSSIYYTVVY</sequence>